<evidence type="ECO:0000256" key="2">
    <source>
        <dbReference type="ARBA" id="ARBA00023125"/>
    </source>
</evidence>
<evidence type="ECO:0000313" key="7">
    <source>
        <dbReference type="Proteomes" id="UP000030002"/>
    </source>
</evidence>
<name>A0A0A0IX85_9MICO</name>
<dbReference type="PANTHER" id="PTHR30055">
    <property type="entry name" value="HTH-TYPE TRANSCRIPTIONAL REGULATOR RUTR"/>
    <property type="match status" value="1"/>
</dbReference>
<dbReference type="GO" id="GO:0003700">
    <property type="term" value="F:DNA-binding transcription factor activity"/>
    <property type="evidence" value="ECO:0007669"/>
    <property type="project" value="TreeGrafter"/>
</dbReference>
<dbReference type="AlphaFoldDB" id="A0A0A0IX85"/>
<dbReference type="STRING" id="1385520.N802_10455"/>
<gene>
    <name evidence="6" type="ORF">N802_10455</name>
</gene>
<evidence type="ECO:0000256" key="4">
    <source>
        <dbReference type="PROSITE-ProRule" id="PRU00335"/>
    </source>
</evidence>
<accession>A0A0A0IX85</accession>
<dbReference type="OrthoDB" id="7252896at2"/>
<dbReference type="InterPro" id="IPR001647">
    <property type="entry name" value="HTH_TetR"/>
</dbReference>
<dbReference type="EMBL" id="AVPJ01000027">
    <property type="protein sequence ID" value="KGN29840.1"/>
    <property type="molecule type" value="Genomic_DNA"/>
</dbReference>
<dbReference type="PRINTS" id="PR00455">
    <property type="entry name" value="HTHTETR"/>
</dbReference>
<keyword evidence="2 4" id="KW-0238">DNA-binding</keyword>
<dbReference type="RefSeq" id="WP_052110160.1">
    <property type="nucleotide sequence ID" value="NZ_AVPJ01000027.1"/>
</dbReference>
<dbReference type="Pfam" id="PF00440">
    <property type="entry name" value="TetR_N"/>
    <property type="match status" value="1"/>
</dbReference>
<comment type="caution">
    <text evidence="6">The sequence shown here is derived from an EMBL/GenBank/DDBJ whole genome shotgun (WGS) entry which is preliminary data.</text>
</comment>
<dbReference type="PANTHER" id="PTHR30055:SF234">
    <property type="entry name" value="HTH-TYPE TRANSCRIPTIONAL REGULATOR BETI"/>
    <property type="match status" value="1"/>
</dbReference>
<dbReference type="InterPro" id="IPR009057">
    <property type="entry name" value="Homeodomain-like_sf"/>
</dbReference>
<protein>
    <recommendedName>
        <fullName evidence="5">HTH tetR-type domain-containing protein</fullName>
    </recommendedName>
</protein>
<feature type="DNA-binding region" description="H-T-H motif" evidence="4">
    <location>
        <begin position="39"/>
        <end position="58"/>
    </location>
</feature>
<dbReference type="eggNOG" id="COG1309">
    <property type="taxonomic scope" value="Bacteria"/>
</dbReference>
<dbReference type="InterPro" id="IPR050109">
    <property type="entry name" value="HTH-type_TetR-like_transc_reg"/>
</dbReference>
<evidence type="ECO:0000313" key="6">
    <source>
        <dbReference type="EMBL" id="KGN29840.1"/>
    </source>
</evidence>
<organism evidence="6 7">
    <name type="scientific">Knoellia sinensis KCTC 19936</name>
    <dbReference type="NCBI Taxonomy" id="1385520"/>
    <lineage>
        <taxon>Bacteria</taxon>
        <taxon>Bacillati</taxon>
        <taxon>Actinomycetota</taxon>
        <taxon>Actinomycetes</taxon>
        <taxon>Micrococcales</taxon>
        <taxon>Intrasporangiaceae</taxon>
        <taxon>Knoellia</taxon>
    </lineage>
</organism>
<sequence length="219" mass="23692">MTIRSEARLTRKERTEETNQRLLDAAFDVFCAKGYQAGTVDEVASAAGLTTGAVYSRYSGKAELVMALVERTLETRVANFRRQIELGELELGSGAARRWAEEAVGYSARPGWGSLALELRILAARDPHLAERYAAAHRRYLKGMADLIVESMEANHVAVAIEPSDLARILAAMASGMVLDGMTHRSGQPDSGLMTRGLELLLAGALTEQPPQEVGHGPT</sequence>
<evidence type="ECO:0000259" key="5">
    <source>
        <dbReference type="PROSITE" id="PS50977"/>
    </source>
</evidence>
<evidence type="ECO:0000256" key="3">
    <source>
        <dbReference type="ARBA" id="ARBA00023163"/>
    </source>
</evidence>
<keyword evidence="7" id="KW-1185">Reference proteome</keyword>
<dbReference type="Gene3D" id="1.10.357.10">
    <property type="entry name" value="Tetracycline Repressor, domain 2"/>
    <property type="match status" value="1"/>
</dbReference>
<proteinExistence type="predicted"/>
<dbReference type="PROSITE" id="PS50977">
    <property type="entry name" value="HTH_TETR_2"/>
    <property type="match status" value="1"/>
</dbReference>
<evidence type="ECO:0000256" key="1">
    <source>
        <dbReference type="ARBA" id="ARBA00023015"/>
    </source>
</evidence>
<dbReference type="GO" id="GO:0000976">
    <property type="term" value="F:transcription cis-regulatory region binding"/>
    <property type="evidence" value="ECO:0007669"/>
    <property type="project" value="TreeGrafter"/>
</dbReference>
<dbReference type="InterPro" id="IPR036271">
    <property type="entry name" value="Tet_transcr_reg_TetR-rel_C_sf"/>
</dbReference>
<dbReference type="Proteomes" id="UP000030002">
    <property type="component" value="Unassembled WGS sequence"/>
</dbReference>
<reference evidence="6 7" key="1">
    <citation type="submission" date="2013-08" db="EMBL/GenBank/DDBJ databases">
        <title>The genome sequence of Knoellia sinensis.</title>
        <authorList>
            <person name="Zhu W."/>
            <person name="Wang G."/>
        </authorList>
    </citation>
    <scope>NUCLEOTIDE SEQUENCE [LARGE SCALE GENOMIC DNA]</scope>
    <source>
        <strain evidence="6 7">KCTC 19936</strain>
    </source>
</reference>
<feature type="domain" description="HTH tetR-type" evidence="5">
    <location>
        <begin position="16"/>
        <end position="76"/>
    </location>
</feature>
<keyword evidence="3" id="KW-0804">Transcription</keyword>
<dbReference type="SUPFAM" id="SSF48498">
    <property type="entry name" value="Tetracyclin repressor-like, C-terminal domain"/>
    <property type="match status" value="1"/>
</dbReference>
<dbReference type="SUPFAM" id="SSF46689">
    <property type="entry name" value="Homeodomain-like"/>
    <property type="match status" value="1"/>
</dbReference>
<keyword evidence="1" id="KW-0805">Transcription regulation</keyword>